<sequence>MPKLHLKRTPAEEEAHQLRKACKAARKAAKARSRLKRASVDEGEDNEDEGYHKRQRTQEYTPSGSQETYGPYPHLHPHSTFPAQLRAQLEEERFYEKMHEAQEDDTGIYGLEERWSAYPVHIPERWRVPGERVKGPDPRYMDDEEYAEWIRAEMWKRKHPTEHAQAQAQRAQSQHSARTRALIELERAREEERKKQKEEREKRRWEEARGVYERRWGVLSVGVNGVGVGGGGGGGLNFEDIPWPVYEANRDTSKTTQITLDSLTSSAISAFILPPDETEPPPNISNPNPPTSNIPTRKSRLRETILRFHPDKFEGRVMGRVVPGGEEREKVREGVGRVVRALNELMGEEG</sequence>
<reference evidence="9" key="2">
    <citation type="submission" date="2015-01" db="EMBL/GenBank/DDBJ databases">
        <title>Evolutionary Origins and Diversification of the Mycorrhizal Mutualists.</title>
        <authorList>
            <consortium name="DOE Joint Genome Institute"/>
            <consortium name="Mycorrhizal Genomics Consortium"/>
            <person name="Kohler A."/>
            <person name="Kuo A."/>
            <person name="Nagy L.G."/>
            <person name="Floudas D."/>
            <person name="Copeland A."/>
            <person name="Barry K.W."/>
            <person name="Cichocki N."/>
            <person name="Veneault-Fourrey C."/>
            <person name="LaButti K."/>
            <person name="Lindquist E.A."/>
            <person name="Lipzen A."/>
            <person name="Lundell T."/>
            <person name="Morin E."/>
            <person name="Murat C."/>
            <person name="Riley R."/>
            <person name="Ohm R."/>
            <person name="Sun H."/>
            <person name="Tunlid A."/>
            <person name="Henrissat B."/>
            <person name="Grigoriev I.V."/>
            <person name="Hibbett D.S."/>
            <person name="Martin F."/>
        </authorList>
    </citation>
    <scope>NUCLEOTIDE SEQUENCE [LARGE SCALE GENOMIC DNA]</scope>
    <source>
        <strain evidence="9">F 1598</strain>
    </source>
</reference>
<evidence type="ECO:0000313" key="8">
    <source>
        <dbReference type="EMBL" id="KIM82631.1"/>
    </source>
</evidence>
<feature type="compositionally biased region" description="Low complexity" evidence="7">
    <location>
        <begin position="163"/>
        <end position="178"/>
    </location>
</feature>
<evidence type="ECO:0000256" key="5">
    <source>
        <dbReference type="ARBA" id="ARBA00023242"/>
    </source>
</evidence>
<accession>A0A0C3FVS8</accession>
<dbReference type="GO" id="GO:0043124">
    <property type="term" value="P:negative regulation of canonical NF-kappaB signal transduction"/>
    <property type="evidence" value="ECO:0007669"/>
    <property type="project" value="InterPro"/>
</dbReference>
<keyword evidence="5" id="KW-0539">Nucleus</keyword>
<dbReference type="InParanoid" id="A0A0C3FVS8"/>
<evidence type="ECO:0000256" key="1">
    <source>
        <dbReference type="ARBA" id="ARBA00004123"/>
    </source>
</evidence>
<evidence type="ECO:0000256" key="4">
    <source>
        <dbReference type="ARBA" id="ARBA00023043"/>
    </source>
</evidence>
<evidence type="ECO:0000313" key="9">
    <source>
        <dbReference type="Proteomes" id="UP000054166"/>
    </source>
</evidence>
<dbReference type="InterPro" id="IPR038753">
    <property type="entry name" value="NFKBIL1"/>
</dbReference>
<evidence type="ECO:0000256" key="6">
    <source>
        <dbReference type="SAM" id="Coils"/>
    </source>
</evidence>
<feature type="coiled-coil region" evidence="6">
    <location>
        <begin position="178"/>
        <end position="215"/>
    </location>
</feature>
<dbReference type="PANTHER" id="PTHR15263:SF1">
    <property type="entry name" value="NF-KAPPA-B INHIBITOR-LIKE PROTEIN 1"/>
    <property type="match status" value="1"/>
</dbReference>
<dbReference type="STRING" id="765440.A0A0C3FVS8"/>
<keyword evidence="6" id="KW-0175">Coiled coil</keyword>
<organism evidence="8 9">
    <name type="scientific">Piloderma croceum (strain F 1598)</name>
    <dbReference type="NCBI Taxonomy" id="765440"/>
    <lineage>
        <taxon>Eukaryota</taxon>
        <taxon>Fungi</taxon>
        <taxon>Dikarya</taxon>
        <taxon>Basidiomycota</taxon>
        <taxon>Agaricomycotina</taxon>
        <taxon>Agaricomycetes</taxon>
        <taxon>Agaricomycetidae</taxon>
        <taxon>Atheliales</taxon>
        <taxon>Atheliaceae</taxon>
        <taxon>Piloderma</taxon>
    </lineage>
</organism>
<proteinExistence type="predicted"/>
<evidence type="ECO:0000256" key="3">
    <source>
        <dbReference type="ARBA" id="ARBA00022737"/>
    </source>
</evidence>
<feature type="region of interest" description="Disordered" evidence="7">
    <location>
        <begin position="275"/>
        <end position="297"/>
    </location>
</feature>
<feature type="region of interest" description="Disordered" evidence="7">
    <location>
        <begin position="1"/>
        <end position="79"/>
    </location>
</feature>
<evidence type="ECO:0000256" key="2">
    <source>
        <dbReference type="ARBA" id="ARBA00022553"/>
    </source>
</evidence>
<feature type="compositionally biased region" description="Basic residues" evidence="7">
    <location>
        <begin position="18"/>
        <end position="37"/>
    </location>
</feature>
<dbReference type="PANTHER" id="PTHR15263">
    <property type="entry name" value="I-KAPPA-B-LIKE PROTEIN IKBL"/>
    <property type="match status" value="1"/>
</dbReference>
<dbReference type="GO" id="GO:0005634">
    <property type="term" value="C:nucleus"/>
    <property type="evidence" value="ECO:0007669"/>
    <property type="project" value="UniProtKB-SubCell"/>
</dbReference>
<protein>
    <submittedName>
        <fullName evidence="8">Uncharacterized protein</fullName>
    </submittedName>
</protein>
<feature type="compositionally biased region" description="Pro residues" evidence="7">
    <location>
        <begin position="280"/>
        <end position="292"/>
    </location>
</feature>
<comment type="subcellular location">
    <subcellularLocation>
        <location evidence="1">Nucleus</location>
    </subcellularLocation>
</comment>
<dbReference type="EMBL" id="KN832994">
    <property type="protein sequence ID" value="KIM82631.1"/>
    <property type="molecule type" value="Genomic_DNA"/>
</dbReference>
<dbReference type="Proteomes" id="UP000054166">
    <property type="component" value="Unassembled WGS sequence"/>
</dbReference>
<reference evidence="8 9" key="1">
    <citation type="submission" date="2014-04" db="EMBL/GenBank/DDBJ databases">
        <authorList>
            <consortium name="DOE Joint Genome Institute"/>
            <person name="Kuo A."/>
            <person name="Tarkka M."/>
            <person name="Buscot F."/>
            <person name="Kohler A."/>
            <person name="Nagy L.G."/>
            <person name="Floudas D."/>
            <person name="Copeland A."/>
            <person name="Barry K.W."/>
            <person name="Cichocki N."/>
            <person name="Veneault-Fourrey C."/>
            <person name="LaButti K."/>
            <person name="Lindquist E.A."/>
            <person name="Lipzen A."/>
            <person name="Lundell T."/>
            <person name="Morin E."/>
            <person name="Murat C."/>
            <person name="Sun H."/>
            <person name="Tunlid A."/>
            <person name="Henrissat B."/>
            <person name="Grigoriev I.V."/>
            <person name="Hibbett D.S."/>
            <person name="Martin F."/>
            <person name="Nordberg H.P."/>
            <person name="Cantor M.N."/>
            <person name="Hua S.X."/>
        </authorList>
    </citation>
    <scope>NUCLEOTIDE SEQUENCE [LARGE SCALE GENOMIC DNA]</scope>
    <source>
        <strain evidence="8 9">F 1598</strain>
    </source>
</reference>
<gene>
    <name evidence="8" type="ORF">PILCRDRAFT_469172</name>
</gene>
<keyword evidence="3" id="KW-0677">Repeat</keyword>
<dbReference type="OrthoDB" id="412109at2759"/>
<keyword evidence="2" id="KW-0597">Phosphoprotein</keyword>
<dbReference type="HOGENOM" id="CLU_074886_0_0_1"/>
<name>A0A0C3FVS8_PILCF</name>
<dbReference type="AlphaFoldDB" id="A0A0C3FVS8"/>
<keyword evidence="4" id="KW-0040">ANK repeat</keyword>
<feature type="compositionally biased region" description="Polar residues" evidence="7">
    <location>
        <begin position="58"/>
        <end position="68"/>
    </location>
</feature>
<keyword evidence="9" id="KW-1185">Reference proteome</keyword>
<feature type="region of interest" description="Disordered" evidence="7">
    <location>
        <begin position="158"/>
        <end position="178"/>
    </location>
</feature>
<evidence type="ECO:0000256" key="7">
    <source>
        <dbReference type="SAM" id="MobiDB-lite"/>
    </source>
</evidence>